<accession>A0ABU3TKQ4</accession>
<keyword evidence="1" id="KW-0812">Transmembrane</keyword>
<dbReference type="RefSeq" id="WP_315999404.1">
    <property type="nucleotide sequence ID" value="NZ_JAWDJT010000011.1"/>
</dbReference>
<dbReference type="PIRSF" id="PIRSF004548">
    <property type="entry name" value="CreD"/>
    <property type="match status" value="1"/>
</dbReference>
<gene>
    <name evidence="2" type="primary">creD</name>
    <name evidence="2" type="ORF">ROI90_16195</name>
</gene>
<feature type="transmembrane region" description="Helical" evidence="1">
    <location>
        <begin position="375"/>
        <end position="394"/>
    </location>
</feature>
<evidence type="ECO:0000313" key="3">
    <source>
        <dbReference type="Proteomes" id="UP001250698"/>
    </source>
</evidence>
<feature type="transmembrane region" description="Helical" evidence="1">
    <location>
        <begin position="400"/>
        <end position="421"/>
    </location>
</feature>
<evidence type="ECO:0000256" key="1">
    <source>
        <dbReference type="SAM" id="Phobius"/>
    </source>
</evidence>
<dbReference type="Pfam" id="PF06123">
    <property type="entry name" value="CreD"/>
    <property type="match status" value="1"/>
</dbReference>
<reference evidence="2 3" key="1">
    <citation type="submission" date="2023-10" db="EMBL/GenBank/DDBJ databases">
        <title>Hymenobacter endophyticus sp. nov., an isolate from the leaf tissues of wheat.</title>
        <authorList>
            <person name="Dai Y."/>
        </authorList>
    </citation>
    <scope>NUCLEOTIDE SEQUENCE [LARGE SCALE GENOMIC DNA]</scope>
    <source>
        <strain evidence="2 3">ZK17L-C2</strain>
    </source>
</reference>
<dbReference type="Proteomes" id="UP001250698">
    <property type="component" value="Unassembled WGS sequence"/>
</dbReference>
<dbReference type="NCBIfam" id="NF008712">
    <property type="entry name" value="PRK11715.1-1"/>
    <property type="match status" value="1"/>
</dbReference>
<dbReference type="EMBL" id="JAWDJT010000011">
    <property type="protein sequence ID" value="MDU0371946.1"/>
    <property type="molecule type" value="Genomic_DNA"/>
</dbReference>
<protein>
    <submittedName>
        <fullName evidence="2">Cell envelope integrity protein CreD</fullName>
    </submittedName>
</protein>
<evidence type="ECO:0000313" key="2">
    <source>
        <dbReference type="EMBL" id="MDU0371946.1"/>
    </source>
</evidence>
<feature type="transmembrane region" description="Helical" evidence="1">
    <location>
        <begin position="452"/>
        <end position="471"/>
    </location>
</feature>
<proteinExistence type="predicted"/>
<dbReference type="InterPro" id="IPR010364">
    <property type="entry name" value="Uncharacterised_IM_CreD"/>
</dbReference>
<feature type="transmembrane region" description="Helical" evidence="1">
    <location>
        <begin position="428"/>
        <end position="446"/>
    </location>
</feature>
<keyword evidence="3" id="KW-1185">Reference proteome</keyword>
<feature type="transmembrane region" description="Helical" evidence="1">
    <location>
        <begin position="20"/>
        <end position="39"/>
    </location>
</feature>
<keyword evidence="1" id="KW-0472">Membrane</keyword>
<dbReference type="PANTHER" id="PTHR30092:SF0">
    <property type="entry name" value="INNER MEMBRANE PROTEIN CRED"/>
    <property type="match status" value="1"/>
</dbReference>
<dbReference type="PANTHER" id="PTHR30092">
    <property type="entry name" value="INNER MEMBRANE PROTEIN CRED"/>
    <property type="match status" value="1"/>
</dbReference>
<comment type="caution">
    <text evidence="2">The sequence shown here is derived from an EMBL/GenBank/DDBJ whole genome shotgun (WGS) entry which is preliminary data.</text>
</comment>
<keyword evidence="1" id="KW-1133">Transmembrane helix</keyword>
<sequence length="490" mass="54210">MSAPSTFERINAWIRHSVTIKLLSIGILMLLLLIPASMVENLVQERASTRDVATAEVSAKWGGPQQFTGPVLVVPYRRLERDAKNQLLETTSYACFLPDTLSIDGSLAPERRQRGIYDVVVYSSQLRVKGNFQTASLADWNINPADIRWPEAFVAVGLSDMKGIRNSIALRWDGQPIAFEPGVPSPDVMPISSAPQSNSLTAEMQYTTRYAGTAEIEAVAGNNGPVTEAMSSPVPLPDAASLARKHTFEFTIALNGSSALFFAPLGRETRVKLQAPWPDPSFGGAFLPRQHSITPQGFQANWRVLHLNRSYPQRWRTADFRPDVDNSAFGARLIVPVDEYQKNMRAAKYALLPISLTFLIFFFVEVLNRQRIHPFQYILVGLGLVIFYVLLLALSEHMPFNAAYGLAGLAIIGLVTAYAASIFRQRRLTLITAGVLLLVYGFVFVVLQLQDYALLIGSLGLVLVLATVMYLSRRINWYDTKDAAAETSVA</sequence>
<feature type="transmembrane region" description="Helical" evidence="1">
    <location>
        <begin position="349"/>
        <end position="368"/>
    </location>
</feature>
<name>A0ABU3TKQ4_9BACT</name>
<organism evidence="2 3">
    <name type="scientific">Hymenobacter endophyticus</name>
    <dbReference type="NCBI Taxonomy" id="3076335"/>
    <lineage>
        <taxon>Bacteria</taxon>
        <taxon>Pseudomonadati</taxon>
        <taxon>Bacteroidota</taxon>
        <taxon>Cytophagia</taxon>
        <taxon>Cytophagales</taxon>
        <taxon>Hymenobacteraceae</taxon>
        <taxon>Hymenobacter</taxon>
    </lineage>
</organism>